<evidence type="ECO:0000313" key="1">
    <source>
        <dbReference type="EMBL" id="CAI6044679.1"/>
    </source>
</evidence>
<dbReference type="Gene3D" id="3.40.50.720">
    <property type="entry name" value="NAD(P)-binding Rossmann-like Domain"/>
    <property type="match status" value="1"/>
</dbReference>
<organism evidence="1 2">
    <name type="scientific">Clonostachys chloroleuca</name>
    <dbReference type="NCBI Taxonomy" id="1926264"/>
    <lineage>
        <taxon>Eukaryota</taxon>
        <taxon>Fungi</taxon>
        <taxon>Dikarya</taxon>
        <taxon>Ascomycota</taxon>
        <taxon>Pezizomycotina</taxon>
        <taxon>Sordariomycetes</taxon>
        <taxon>Hypocreomycetidae</taxon>
        <taxon>Hypocreales</taxon>
        <taxon>Bionectriaceae</taxon>
        <taxon>Clonostachys</taxon>
    </lineage>
</organism>
<gene>
    <name evidence="1" type="ORF">CCHLO57077_00012927</name>
</gene>
<name>A0AA35LRZ4_9HYPO</name>
<reference evidence="1" key="1">
    <citation type="submission" date="2023-01" db="EMBL/GenBank/DDBJ databases">
        <authorList>
            <person name="Piombo E."/>
        </authorList>
    </citation>
    <scope>NUCLEOTIDE SEQUENCE</scope>
</reference>
<dbReference type="EMBL" id="CABFNP030000582">
    <property type="protein sequence ID" value="CAI6044679.1"/>
    <property type="molecule type" value="Genomic_DNA"/>
</dbReference>
<dbReference type="AlphaFoldDB" id="A0AA35LRZ4"/>
<keyword evidence="2" id="KW-1185">Reference proteome</keyword>
<proteinExistence type="predicted"/>
<evidence type="ECO:0000313" key="2">
    <source>
        <dbReference type="Proteomes" id="UP001160390"/>
    </source>
</evidence>
<sequence length="140" mass="14771">MSTVKRFNSCILACGQVGNTILSGIHAHTAPILGAPGLRHSVAVGEKVLGDAKEHTSIASGRIMFNLTVREGASMTTMAASICQSSQQAINVAEWVLDRVGKMQETPEVQLDRIESPVRCSRAILTNAIADLLDTGVAGE</sequence>
<dbReference type="Proteomes" id="UP001160390">
    <property type="component" value="Unassembled WGS sequence"/>
</dbReference>
<accession>A0AA35LRZ4</accession>
<protein>
    <submittedName>
        <fullName evidence="1">Uncharacterized protein</fullName>
    </submittedName>
</protein>
<comment type="caution">
    <text evidence="1">The sequence shown here is derived from an EMBL/GenBank/DDBJ whole genome shotgun (WGS) entry which is preliminary data.</text>
</comment>